<dbReference type="InterPro" id="IPR047117">
    <property type="entry name" value="PERK1-13-like"/>
</dbReference>
<keyword evidence="10" id="KW-1133">Transmembrane helix</keyword>
<evidence type="ECO:0000256" key="5">
    <source>
        <dbReference type="ARBA" id="ARBA00022679"/>
    </source>
</evidence>
<evidence type="ECO:0000313" key="15">
    <source>
        <dbReference type="EMBL" id="OAY35782.1"/>
    </source>
</evidence>
<dbReference type="InterPro" id="IPR001245">
    <property type="entry name" value="Ser-Thr/Tyr_kinase_cat_dom"/>
</dbReference>
<evidence type="ECO:0000256" key="13">
    <source>
        <dbReference type="ARBA" id="ARBA00048679"/>
    </source>
</evidence>
<dbReference type="AlphaFoldDB" id="A0A2C9UW85"/>
<proteinExistence type="predicted"/>
<evidence type="ECO:0000256" key="12">
    <source>
        <dbReference type="ARBA" id="ARBA00047899"/>
    </source>
</evidence>
<keyword evidence="5" id="KW-0808">Transferase</keyword>
<evidence type="ECO:0000256" key="1">
    <source>
        <dbReference type="ARBA" id="ARBA00004162"/>
    </source>
</evidence>
<evidence type="ECO:0000256" key="11">
    <source>
        <dbReference type="ARBA" id="ARBA00023136"/>
    </source>
</evidence>
<evidence type="ECO:0000256" key="9">
    <source>
        <dbReference type="ARBA" id="ARBA00022840"/>
    </source>
</evidence>
<accession>A0A2C9UW85</accession>
<evidence type="ECO:0000256" key="4">
    <source>
        <dbReference type="ARBA" id="ARBA00022527"/>
    </source>
</evidence>
<organism evidence="15">
    <name type="scientific">Manihot esculenta</name>
    <name type="common">Cassava</name>
    <name type="synonym">Jatropha manihot</name>
    <dbReference type="NCBI Taxonomy" id="3983"/>
    <lineage>
        <taxon>Eukaryota</taxon>
        <taxon>Viridiplantae</taxon>
        <taxon>Streptophyta</taxon>
        <taxon>Embryophyta</taxon>
        <taxon>Tracheophyta</taxon>
        <taxon>Spermatophyta</taxon>
        <taxon>Magnoliopsida</taxon>
        <taxon>eudicotyledons</taxon>
        <taxon>Gunneridae</taxon>
        <taxon>Pentapetalae</taxon>
        <taxon>rosids</taxon>
        <taxon>fabids</taxon>
        <taxon>Malpighiales</taxon>
        <taxon>Euphorbiaceae</taxon>
        <taxon>Crotonoideae</taxon>
        <taxon>Manihoteae</taxon>
        <taxon>Manihot</taxon>
    </lineage>
</organism>
<keyword evidence="8" id="KW-0418">Kinase</keyword>
<keyword evidence="11" id="KW-0472">Membrane</keyword>
<dbReference type="Pfam" id="PF07714">
    <property type="entry name" value="PK_Tyr_Ser-Thr"/>
    <property type="match status" value="1"/>
</dbReference>
<keyword evidence="3" id="KW-1003">Cell membrane</keyword>
<dbReference type="EMBL" id="CM004398">
    <property type="protein sequence ID" value="OAY35782.1"/>
    <property type="molecule type" value="Genomic_DNA"/>
</dbReference>
<keyword evidence="7" id="KW-0547">Nucleotide-binding</keyword>
<dbReference type="GO" id="GO:0005886">
    <property type="term" value="C:plasma membrane"/>
    <property type="evidence" value="ECO:0000318"/>
    <property type="project" value="GO_Central"/>
</dbReference>
<evidence type="ECO:0000256" key="3">
    <source>
        <dbReference type="ARBA" id="ARBA00022475"/>
    </source>
</evidence>
<dbReference type="InterPro" id="IPR011009">
    <property type="entry name" value="Kinase-like_dom_sf"/>
</dbReference>
<reference evidence="15" key="1">
    <citation type="submission" date="2016-02" db="EMBL/GenBank/DDBJ databases">
        <title>WGS assembly of Manihot esculenta.</title>
        <authorList>
            <person name="Bredeson J.V."/>
            <person name="Prochnik S.E."/>
            <person name="Lyons J.B."/>
            <person name="Schmutz J."/>
            <person name="Grimwood J."/>
            <person name="Vrebalov J."/>
            <person name="Bart R.S."/>
            <person name="Amuge T."/>
            <person name="Ferguson M.E."/>
            <person name="Green R."/>
            <person name="Putnam N."/>
            <person name="Stites J."/>
            <person name="Rounsley S."/>
            <person name="Rokhsar D.S."/>
        </authorList>
    </citation>
    <scope>NUCLEOTIDE SEQUENCE [LARGE SCALE GENOMIC DNA]</scope>
    <source>
        <tissue evidence="15">Leaf</tissue>
    </source>
</reference>
<evidence type="ECO:0000259" key="14">
    <source>
        <dbReference type="Pfam" id="PF07714"/>
    </source>
</evidence>
<sequence>MPDEQSPNLQMRFFFRYCSLVLFTREEQSTLDWKTRMSILDSVAELLCFLLEQGKFYNRDITKDWIDDFLIDNDFLPKFAEYGREKFFSDFSATCKSVRCTAPESANSGEFTQKTSVYYYGLMLVEMITGKETVADIVQWYLNLKVFGPMAIMILSTRD</sequence>
<evidence type="ECO:0000256" key="7">
    <source>
        <dbReference type="ARBA" id="ARBA00022741"/>
    </source>
</evidence>
<comment type="subcellular location">
    <subcellularLocation>
        <location evidence="1">Cell membrane</location>
        <topology evidence="1">Single-pass membrane protein</topology>
    </subcellularLocation>
</comment>
<dbReference type="EC" id="2.7.11.1" evidence="2"/>
<dbReference type="STRING" id="3983.A0A2C9UW85"/>
<comment type="catalytic activity">
    <reaction evidence="12">
        <text>L-threonyl-[protein] + ATP = O-phospho-L-threonyl-[protein] + ADP + H(+)</text>
        <dbReference type="Rhea" id="RHEA:46608"/>
        <dbReference type="Rhea" id="RHEA-COMP:11060"/>
        <dbReference type="Rhea" id="RHEA-COMP:11605"/>
        <dbReference type="ChEBI" id="CHEBI:15378"/>
        <dbReference type="ChEBI" id="CHEBI:30013"/>
        <dbReference type="ChEBI" id="CHEBI:30616"/>
        <dbReference type="ChEBI" id="CHEBI:61977"/>
        <dbReference type="ChEBI" id="CHEBI:456216"/>
        <dbReference type="EC" id="2.7.11.1"/>
    </reaction>
</comment>
<evidence type="ECO:0000256" key="8">
    <source>
        <dbReference type="ARBA" id="ARBA00022777"/>
    </source>
</evidence>
<dbReference type="PANTHER" id="PTHR47982">
    <property type="entry name" value="PROLINE-RICH RECEPTOR-LIKE PROTEIN KINASE PERK4"/>
    <property type="match status" value="1"/>
</dbReference>
<keyword evidence="4" id="KW-0723">Serine/threonine-protein kinase</keyword>
<evidence type="ECO:0000256" key="2">
    <source>
        <dbReference type="ARBA" id="ARBA00012513"/>
    </source>
</evidence>
<dbReference type="PANTHER" id="PTHR47982:SF17">
    <property type="entry name" value="NON-SPECIFIC SERINE_THREONINE PROTEIN KINASE"/>
    <property type="match status" value="1"/>
</dbReference>
<name>A0A2C9UW85_MANES</name>
<evidence type="ECO:0000256" key="6">
    <source>
        <dbReference type="ARBA" id="ARBA00022692"/>
    </source>
</evidence>
<dbReference type="GO" id="GO:0004674">
    <property type="term" value="F:protein serine/threonine kinase activity"/>
    <property type="evidence" value="ECO:0007669"/>
    <property type="project" value="UniProtKB-KW"/>
</dbReference>
<protein>
    <recommendedName>
        <fullName evidence="2">non-specific serine/threonine protein kinase</fullName>
        <ecNumber evidence="2">2.7.11.1</ecNumber>
    </recommendedName>
</protein>
<evidence type="ECO:0000256" key="10">
    <source>
        <dbReference type="ARBA" id="ARBA00022989"/>
    </source>
</evidence>
<dbReference type="GO" id="GO:0005524">
    <property type="term" value="F:ATP binding"/>
    <property type="evidence" value="ECO:0007669"/>
    <property type="project" value="UniProtKB-KW"/>
</dbReference>
<dbReference type="Gene3D" id="1.10.510.10">
    <property type="entry name" value="Transferase(Phosphotransferase) domain 1"/>
    <property type="match status" value="1"/>
</dbReference>
<keyword evidence="6" id="KW-0812">Transmembrane</keyword>
<comment type="catalytic activity">
    <reaction evidence="13">
        <text>L-seryl-[protein] + ATP = O-phospho-L-seryl-[protein] + ADP + H(+)</text>
        <dbReference type="Rhea" id="RHEA:17989"/>
        <dbReference type="Rhea" id="RHEA-COMP:9863"/>
        <dbReference type="Rhea" id="RHEA-COMP:11604"/>
        <dbReference type="ChEBI" id="CHEBI:15378"/>
        <dbReference type="ChEBI" id="CHEBI:29999"/>
        <dbReference type="ChEBI" id="CHEBI:30616"/>
        <dbReference type="ChEBI" id="CHEBI:83421"/>
        <dbReference type="ChEBI" id="CHEBI:456216"/>
        <dbReference type="EC" id="2.7.11.1"/>
    </reaction>
</comment>
<keyword evidence="9" id="KW-0067">ATP-binding</keyword>
<feature type="domain" description="Serine-threonine/tyrosine-protein kinase catalytic" evidence="14">
    <location>
        <begin position="14"/>
        <end position="137"/>
    </location>
</feature>
<gene>
    <name evidence="15" type="ORF">MANES_12G130100</name>
</gene>
<dbReference type="SUPFAM" id="SSF56112">
    <property type="entry name" value="Protein kinase-like (PK-like)"/>
    <property type="match status" value="1"/>
</dbReference>